<sequence length="235" mass="26914">MSSRRVCQNQSHAAATKPPKTLRSSSAKAKPIESGEKVEKAPKNSNEDLSNVNEKLDAELVAKNDHSKNIQSMLEEMLKKQEEQMKEFRDVVVGMKREGDVIDDVEVKNNCKNMKTEQDVQEALIGYLNHQSHQMSDLIVMLKSGESMSAKPKENVSIKEVPHKFEKKYIKPKEDYRTKYEKELDRLSHYERNKKNLEKSIEDVKNEIQYVEGKIRNVSVSDIHETLILDIASGA</sequence>
<gene>
    <name evidence="1" type="ORF">QAD02_018395</name>
</gene>
<reference evidence="1" key="1">
    <citation type="submission" date="2023-04" db="EMBL/GenBank/DDBJ databases">
        <title>A chromosome-level genome assembly of the parasitoid wasp Eretmocerus hayati.</title>
        <authorList>
            <person name="Zhong Y."/>
            <person name="Liu S."/>
            <person name="Liu Y."/>
        </authorList>
    </citation>
    <scope>NUCLEOTIDE SEQUENCE</scope>
    <source>
        <strain evidence="1">ZJU_SS_LIU_2023</strain>
    </source>
</reference>
<accession>A0ACC2PHU5</accession>
<name>A0ACC2PHU5_9HYME</name>
<evidence type="ECO:0000313" key="1">
    <source>
        <dbReference type="EMBL" id="KAJ8682603.1"/>
    </source>
</evidence>
<evidence type="ECO:0000313" key="2">
    <source>
        <dbReference type="Proteomes" id="UP001239111"/>
    </source>
</evidence>
<dbReference type="EMBL" id="CM056741">
    <property type="protein sequence ID" value="KAJ8682603.1"/>
    <property type="molecule type" value="Genomic_DNA"/>
</dbReference>
<comment type="caution">
    <text evidence="1">The sequence shown here is derived from an EMBL/GenBank/DDBJ whole genome shotgun (WGS) entry which is preliminary data.</text>
</comment>
<protein>
    <submittedName>
        <fullName evidence="1">Uncharacterized protein</fullName>
    </submittedName>
</protein>
<proteinExistence type="predicted"/>
<organism evidence="1 2">
    <name type="scientific">Eretmocerus hayati</name>
    <dbReference type="NCBI Taxonomy" id="131215"/>
    <lineage>
        <taxon>Eukaryota</taxon>
        <taxon>Metazoa</taxon>
        <taxon>Ecdysozoa</taxon>
        <taxon>Arthropoda</taxon>
        <taxon>Hexapoda</taxon>
        <taxon>Insecta</taxon>
        <taxon>Pterygota</taxon>
        <taxon>Neoptera</taxon>
        <taxon>Endopterygota</taxon>
        <taxon>Hymenoptera</taxon>
        <taxon>Apocrita</taxon>
        <taxon>Proctotrupomorpha</taxon>
        <taxon>Chalcidoidea</taxon>
        <taxon>Aphelinidae</taxon>
        <taxon>Aphelininae</taxon>
        <taxon>Eretmocerus</taxon>
    </lineage>
</organism>
<dbReference type="Proteomes" id="UP001239111">
    <property type="component" value="Chromosome 1"/>
</dbReference>
<keyword evidence="2" id="KW-1185">Reference proteome</keyword>